<reference evidence="2" key="1">
    <citation type="submission" date="2021-02" db="EMBL/GenBank/DDBJ databases">
        <authorList>
            <person name="Nowell W R."/>
        </authorList>
    </citation>
    <scope>NUCLEOTIDE SEQUENCE</scope>
</reference>
<gene>
    <name evidence="2" type="ORF">UJA718_LOCUS41833</name>
</gene>
<organism evidence="2 3">
    <name type="scientific">Rotaria socialis</name>
    <dbReference type="NCBI Taxonomy" id="392032"/>
    <lineage>
        <taxon>Eukaryota</taxon>
        <taxon>Metazoa</taxon>
        <taxon>Spiralia</taxon>
        <taxon>Gnathifera</taxon>
        <taxon>Rotifera</taxon>
        <taxon>Eurotatoria</taxon>
        <taxon>Bdelloidea</taxon>
        <taxon>Philodinida</taxon>
        <taxon>Philodinidae</taxon>
        <taxon>Rotaria</taxon>
    </lineage>
</organism>
<dbReference type="PANTHER" id="PTHR46769">
    <property type="entry name" value="POLYCYSTIC KIDNEY AND HEPATIC DISEASE 1 (AUTOSOMAL RECESSIVE)-LIKE 1"/>
    <property type="match status" value="1"/>
</dbReference>
<dbReference type="InterPro" id="IPR052387">
    <property type="entry name" value="Fibrocystin"/>
</dbReference>
<evidence type="ECO:0000313" key="3">
    <source>
        <dbReference type="Proteomes" id="UP000663873"/>
    </source>
</evidence>
<comment type="caution">
    <text evidence="2">The sequence shown here is derived from an EMBL/GenBank/DDBJ whole genome shotgun (WGS) entry which is preliminary data.</text>
</comment>
<evidence type="ECO:0000313" key="2">
    <source>
        <dbReference type="EMBL" id="CAF4813493.1"/>
    </source>
</evidence>
<evidence type="ECO:0000256" key="1">
    <source>
        <dbReference type="ARBA" id="ARBA00022729"/>
    </source>
</evidence>
<keyword evidence="1" id="KW-0732">Signal</keyword>
<keyword evidence="3" id="KW-1185">Reference proteome</keyword>
<evidence type="ECO:0008006" key="4">
    <source>
        <dbReference type="Google" id="ProtNLM"/>
    </source>
</evidence>
<accession>A0A821PU83</accession>
<dbReference type="Proteomes" id="UP000663873">
    <property type="component" value="Unassembled WGS sequence"/>
</dbReference>
<sequence length="110" mass="11922">ACYKGYVRISNTQFIGFGQFDDSYNTEQRAGIYFTGLGNYDPNRATYIDSSSFDGGNNAAISMLGTNGVPITNNVVFNTYRAGIVITGTNNIVQNNLVATVYWLGTGQIP</sequence>
<name>A0A821PU83_9BILA</name>
<proteinExistence type="predicted"/>
<feature type="non-terminal residue" evidence="2">
    <location>
        <position position="1"/>
    </location>
</feature>
<feature type="non-terminal residue" evidence="2">
    <location>
        <position position="110"/>
    </location>
</feature>
<dbReference type="SUPFAM" id="SSF51126">
    <property type="entry name" value="Pectin lyase-like"/>
    <property type="match status" value="1"/>
</dbReference>
<dbReference type="EMBL" id="CAJOBP010051137">
    <property type="protein sequence ID" value="CAF4813493.1"/>
    <property type="molecule type" value="Genomic_DNA"/>
</dbReference>
<dbReference type="InterPro" id="IPR011050">
    <property type="entry name" value="Pectin_lyase_fold/virulence"/>
</dbReference>
<dbReference type="InterPro" id="IPR022441">
    <property type="entry name" value="Para_beta_helix_rpt-2"/>
</dbReference>
<dbReference type="PANTHER" id="PTHR46769:SF2">
    <property type="entry name" value="FIBROCYSTIN-L ISOFORM 2 PRECURSOR-RELATED"/>
    <property type="match status" value="1"/>
</dbReference>
<protein>
    <recommendedName>
        <fullName evidence="4">Right handed beta helix domain-containing protein</fullName>
    </recommendedName>
</protein>
<dbReference type="AlphaFoldDB" id="A0A821PU83"/>
<dbReference type="NCBIfam" id="TIGR03804">
    <property type="entry name" value="para_beta_helix"/>
    <property type="match status" value="1"/>
</dbReference>